<evidence type="ECO:0000256" key="4">
    <source>
        <dbReference type="ARBA" id="ARBA00023134"/>
    </source>
</evidence>
<name>A0A9N9TEY5_PHYSR</name>
<dbReference type="InterPro" id="IPR030394">
    <property type="entry name" value="G_HFLX_dom"/>
</dbReference>
<feature type="binding site" evidence="5">
    <location>
        <begin position="387"/>
        <end position="389"/>
    </location>
    <ligand>
        <name>GTP</name>
        <dbReference type="ChEBI" id="CHEBI:37565"/>
    </ligand>
</feature>
<dbReference type="OrthoDB" id="10268034at2759"/>
<dbReference type="InterPro" id="IPR006073">
    <property type="entry name" value="GTP-bd"/>
</dbReference>
<accession>A0A9N9TEY5</accession>
<proteinExistence type="predicted"/>
<evidence type="ECO:0000313" key="8">
    <source>
        <dbReference type="EMBL" id="CAG9854508.1"/>
    </source>
</evidence>
<feature type="binding site" evidence="6">
    <location>
        <position position="257"/>
    </location>
    <ligand>
        <name>Mg(2+)</name>
        <dbReference type="ChEBI" id="CHEBI:18420"/>
    </ligand>
</feature>
<gene>
    <name evidence="8" type="ORF">PHYEVI_LOCUS970</name>
</gene>
<feature type="binding site" evidence="5">
    <location>
        <begin position="370"/>
        <end position="373"/>
    </location>
    <ligand>
        <name>GTP</name>
        <dbReference type="ChEBI" id="CHEBI:37565"/>
    </ligand>
</feature>
<keyword evidence="4 5" id="KW-0342">GTP-binding</keyword>
<dbReference type="Pfam" id="PF01926">
    <property type="entry name" value="MMR_HSR1"/>
    <property type="match status" value="1"/>
</dbReference>
<dbReference type="SUPFAM" id="SSF52540">
    <property type="entry name" value="P-loop containing nucleoside triphosphate hydrolases"/>
    <property type="match status" value="1"/>
</dbReference>
<evidence type="ECO:0000256" key="5">
    <source>
        <dbReference type="PIRSR" id="PIRSR006809-1"/>
    </source>
</evidence>
<dbReference type="GO" id="GO:0046872">
    <property type="term" value="F:metal ion binding"/>
    <property type="evidence" value="ECO:0007669"/>
    <property type="project" value="UniProtKB-KW"/>
</dbReference>
<feature type="binding site" evidence="5">
    <location>
        <begin position="276"/>
        <end position="280"/>
    </location>
    <ligand>
        <name>GTP</name>
        <dbReference type="ChEBI" id="CHEBI:37565"/>
    </ligand>
</feature>
<evidence type="ECO:0000259" key="7">
    <source>
        <dbReference type="PROSITE" id="PS51705"/>
    </source>
</evidence>
<dbReference type="InterPro" id="IPR025121">
    <property type="entry name" value="GTPase_HflX_N"/>
</dbReference>
<dbReference type="GO" id="GO:0005737">
    <property type="term" value="C:cytoplasm"/>
    <property type="evidence" value="ECO:0007669"/>
    <property type="project" value="TreeGrafter"/>
</dbReference>
<dbReference type="EMBL" id="OU900094">
    <property type="protein sequence ID" value="CAG9854508.1"/>
    <property type="molecule type" value="Genomic_DNA"/>
</dbReference>
<dbReference type="GO" id="GO:0043022">
    <property type="term" value="F:ribosome binding"/>
    <property type="evidence" value="ECO:0007669"/>
    <property type="project" value="TreeGrafter"/>
</dbReference>
<dbReference type="CDD" id="cd01878">
    <property type="entry name" value="HflX"/>
    <property type="match status" value="1"/>
</dbReference>
<keyword evidence="9" id="KW-1185">Reference proteome</keyword>
<dbReference type="PIRSF" id="PIRSF006809">
    <property type="entry name" value="GTP-binding_hflX_prd"/>
    <property type="match status" value="1"/>
</dbReference>
<organism evidence="8 9">
    <name type="scientific">Phyllotreta striolata</name>
    <name type="common">Striped flea beetle</name>
    <name type="synonym">Crioceris striolata</name>
    <dbReference type="NCBI Taxonomy" id="444603"/>
    <lineage>
        <taxon>Eukaryota</taxon>
        <taxon>Metazoa</taxon>
        <taxon>Ecdysozoa</taxon>
        <taxon>Arthropoda</taxon>
        <taxon>Hexapoda</taxon>
        <taxon>Insecta</taxon>
        <taxon>Pterygota</taxon>
        <taxon>Neoptera</taxon>
        <taxon>Endopterygota</taxon>
        <taxon>Coleoptera</taxon>
        <taxon>Polyphaga</taxon>
        <taxon>Cucujiformia</taxon>
        <taxon>Chrysomeloidea</taxon>
        <taxon>Chrysomelidae</taxon>
        <taxon>Galerucinae</taxon>
        <taxon>Alticini</taxon>
        <taxon>Phyllotreta</taxon>
    </lineage>
</organism>
<keyword evidence="1 6" id="KW-0479">Metal-binding</keyword>
<keyword evidence="3 6" id="KW-0460">Magnesium</keyword>
<dbReference type="InterPro" id="IPR042108">
    <property type="entry name" value="GTPase_HflX_N_sf"/>
</dbReference>
<sequence length="469" mass="53773">MFMIRNVHILAKKFSRIRFISTSLPRTEEISEKYIDEILTSDIEYNQLTNEFIPLSKSHKCLVLQPFVKWGPRKLTITPSEQLEEAVALIKTLPSWNVADTIAVPLESLDRKTLFKSGTMERLKNMIQKSPDITAVFVNTSNMKRVTSDILHENFRIPILDRYRVVIQILKIHATTKHAKLQVALAELYFIRRKAETDRVFATADKEKLKLIFQSREQKLKKAIQRLRDERKLLRSNRRKLDYPTVAVVGYTNAGKTCLIKALTGEKSLQPRNQLFATLDVTVHSGVLPSGLKVLYVDTVGFLTDLPTNLLECFNATLEDAVLADVILHIQDLASTCFEYKRDHVVKTLLDLGSETDDVDITDKIFNVGNKCDLINDIKDDKLLRISAKLNIGLNELREELEKLILKTTSRHLMTIKVENGGHEIRWLYKNATVVSEHADENNSQRINAKVIITDSNLQKFKHAFLKRK</sequence>
<protein>
    <recommendedName>
        <fullName evidence="7">Hflx-type G domain-containing protein</fullName>
    </recommendedName>
</protein>
<dbReference type="InterPro" id="IPR016496">
    <property type="entry name" value="GTPase_HflX"/>
</dbReference>
<dbReference type="AlphaFoldDB" id="A0A9N9TEY5"/>
<dbReference type="PANTHER" id="PTHR10229:SF0">
    <property type="entry name" value="GTP-BINDING PROTEIN 6-RELATED"/>
    <property type="match status" value="1"/>
</dbReference>
<feature type="binding site" evidence="5">
    <location>
        <begin position="250"/>
        <end position="257"/>
    </location>
    <ligand>
        <name>GTP</name>
        <dbReference type="ChEBI" id="CHEBI:37565"/>
    </ligand>
</feature>
<dbReference type="GO" id="GO:0005525">
    <property type="term" value="F:GTP binding"/>
    <property type="evidence" value="ECO:0007669"/>
    <property type="project" value="UniProtKB-KW"/>
</dbReference>
<feature type="binding site" evidence="6">
    <location>
        <position position="278"/>
    </location>
    <ligand>
        <name>Mg(2+)</name>
        <dbReference type="ChEBI" id="CHEBI:18420"/>
    </ligand>
</feature>
<dbReference type="Proteomes" id="UP001153712">
    <property type="component" value="Chromosome 1"/>
</dbReference>
<evidence type="ECO:0000256" key="2">
    <source>
        <dbReference type="ARBA" id="ARBA00022741"/>
    </source>
</evidence>
<keyword evidence="2 5" id="KW-0547">Nucleotide-binding</keyword>
<dbReference type="InterPro" id="IPR027417">
    <property type="entry name" value="P-loop_NTPase"/>
</dbReference>
<feature type="domain" description="Hflx-type G" evidence="7">
    <location>
        <begin position="244"/>
        <end position="409"/>
    </location>
</feature>
<dbReference type="Gene3D" id="3.40.50.11060">
    <property type="entry name" value="GTPase HflX, N-terminal domain"/>
    <property type="match status" value="1"/>
</dbReference>
<feature type="binding site" evidence="5">
    <location>
        <begin position="298"/>
        <end position="301"/>
    </location>
    <ligand>
        <name>GTP</name>
        <dbReference type="ChEBI" id="CHEBI:37565"/>
    </ligand>
</feature>
<comment type="cofactor">
    <cofactor evidence="6">
        <name>Mg(2+)</name>
        <dbReference type="ChEBI" id="CHEBI:18420"/>
    </cofactor>
</comment>
<evidence type="ECO:0000256" key="1">
    <source>
        <dbReference type="ARBA" id="ARBA00022723"/>
    </source>
</evidence>
<reference evidence="8" key="1">
    <citation type="submission" date="2022-01" db="EMBL/GenBank/DDBJ databases">
        <authorList>
            <person name="King R."/>
        </authorList>
    </citation>
    <scope>NUCLEOTIDE SEQUENCE</scope>
</reference>
<dbReference type="Pfam" id="PF13167">
    <property type="entry name" value="GTP-bdg_N"/>
    <property type="match status" value="1"/>
</dbReference>
<dbReference type="FunFam" id="3.40.50.300:FF:000886">
    <property type="entry name" value="Putative GTP-binding protein 6"/>
    <property type="match status" value="1"/>
</dbReference>
<evidence type="ECO:0000256" key="6">
    <source>
        <dbReference type="PIRSR" id="PIRSR006809-2"/>
    </source>
</evidence>
<dbReference type="PROSITE" id="PS51705">
    <property type="entry name" value="G_HFLX"/>
    <property type="match status" value="1"/>
</dbReference>
<evidence type="ECO:0000256" key="3">
    <source>
        <dbReference type="ARBA" id="ARBA00022842"/>
    </source>
</evidence>
<dbReference type="PANTHER" id="PTHR10229">
    <property type="entry name" value="GTP-BINDING PROTEIN HFLX"/>
    <property type="match status" value="1"/>
</dbReference>
<evidence type="ECO:0000313" key="9">
    <source>
        <dbReference type="Proteomes" id="UP001153712"/>
    </source>
</evidence>
<dbReference type="Gene3D" id="3.40.50.300">
    <property type="entry name" value="P-loop containing nucleotide triphosphate hydrolases"/>
    <property type="match status" value="1"/>
</dbReference>